<dbReference type="CDD" id="cd03402">
    <property type="entry name" value="SPFH_like_u2"/>
    <property type="match status" value="1"/>
</dbReference>
<dbReference type="InterPro" id="IPR001107">
    <property type="entry name" value="Band_7"/>
</dbReference>
<evidence type="ECO:0000313" key="4">
    <source>
        <dbReference type="Proteomes" id="UP000661918"/>
    </source>
</evidence>
<gene>
    <name evidence="3" type="ORF">GCM10010841_10320</name>
</gene>
<evidence type="ECO:0000256" key="1">
    <source>
        <dbReference type="SAM" id="Phobius"/>
    </source>
</evidence>
<keyword evidence="1" id="KW-1133">Transmembrane helix</keyword>
<dbReference type="InterPro" id="IPR036013">
    <property type="entry name" value="Band_7/SPFH_dom_sf"/>
</dbReference>
<accession>A0ABQ2GMK3</accession>
<dbReference type="RefSeq" id="WP_188902053.1">
    <property type="nucleotide sequence ID" value="NZ_BMOM01000005.1"/>
</dbReference>
<keyword evidence="1" id="KW-0472">Membrane</keyword>
<evidence type="ECO:0000259" key="2">
    <source>
        <dbReference type="SMART" id="SM00244"/>
    </source>
</evidence>
<evidence type="ECO:0000313" key="3">
    <source>
        <dbReference type="EMBL" id="GGM03895.1"/>
    </source>
</evidence>
<sequence>MSELEKGPVMVGAEGGISTRSGVASVERPAFGLPGVPIFLLWLALVALGVGLLVAGQFLLSVVLGLLLLFAMIGFFIVQPNQAKVLTLFGRYVGTERRNGMYWTNPLTVRKNVSLRIRNFNSERLKVNDLSGNPIEIAAVIVWRVVDSARATFDVEDYAEFVAIQSETALRHLASQYPYDNYEESGKSLRGNADEVAEALGRELATRLRHAGVEVLEARLSHLAYAPEIAGAMLQRQQASAIIAARAQIVHGAVGMVQMALRELDDQNIVQLDEERKAQMVSNLLVVLTSERGTQPIVNAGSLYVDRLGRR</sequence>
<protein>
    <submittedName>
        <fullName evidence="3">Membrane protein</fullName>
    </submittedName>
</protein>
<dbReference type="Gene3D" id="3.30.479.30">
    <property type="entry name" value="Band 7 domain"/>
    <property type="match status" value="1"/>
</dbReference>
<organism evidence="3 4">
    <name type="scientific">Deinococcus aerophilus</name>
    <dbReference type="NCBI Taxonomy" id="522488"/>
    <lineage>
        <taxon>Bacteria</taxon>
        <taxon>Thermotogati</taxon>
        <taxon>Deinococcota</taxon>
        <taxon>Deinococci</taxon>
        <taxon>Deinococcales</taxon>
        <taxon>Deinococcaceae</taxon>
        <taxon>Deinococcus</taxon>
    </lineage>
</organism>
<feature type="domain" description="Band 7" evidence="2">
    <location>
        <begin position="73"/>
        <end position="237"/>
    </location>
</feature>
<dbReference type="EMBL" id="BMOM01000005">
    <property type="protein sequence ID" value="GGM03895.1"/>
    <property type="molecule type" value="Genomic_DNA"/>
</dbReference>
<reference evidence="4" key="1">
    <citation type="journal article" date="2019" name="Int. J. Syst. Evol. Microbiol.">
        <title>The Global Catalogue of Microorganisms (GCM) 10K type strain sequencing project: providing services to taxonomists for standard genome sequencing and annotation.</title>
        <authorList>
            <consortium name="The Broad Institute Genomics Platform"/>
            <consortium name="The Broad Institute Genome Sequencing Center for Infectious Disease"/>
            <person name="Wu L."/>
            <person name="Ma J."/>
        </authorList>
    </citation>
    <scope>NUCLEOTIDE SEQUENCE [LARGE SCALE GENOMIC DNA]</scope>
    <source>
        <strain evidence="4">JCM 15443</strain>
    </source>
</reference>
<dbReference type="Proteomes" id="UP000661918">
    <property type="component" value="Unassembled WGS sequence"/>
</dbReference>
<name>A0ABQ2GMK3_9DEIO</name>
<feature type="transmembrane region" description="Helical" evidence="1">
    <location>
        <begin position="30"/>
        <end position="52"/>
    </location>
</feature>
<dbReference type="PANTHER" id="PTHR43446">
    <property type="entry name" value="MEMBRANE PROTEIN-RELATED"/>
    <property type="match status" value="1"/>
</dbReference>
<dbReference type="Pfam" id="PF01145">
    <property type="entry name" value="Band_7"/>
    <property type="match status" value="1"/>
</dbReference>
<feature type="transmembrane region" description="Helical" evidence="1">
    <location>
        <begin position="58"/>
        <end position="78"/>
    </location>
</feature>
<dbReference type="SMART" id="SM00244">
    <property type="entry name" value="PHB"/>
    <property type="match status" value="1"/>
</dbReference>
<keyword evidence="4" id="KW-1185">Reference proteome</keyword>
<dbReference type="PANTHER" id="PTHR43446:SF1">
    <property type="entry name" value="BAND 7 DOMAIN-CONTAINING PROTEIN"/>
    <property type="match status" value="1"/>
</dbReference>
<keyword evidence="1" id="KW-0812">Transmembrane</keyword>
<proteinExistence type="predicted"/>
<comment type="caution">
    <text evidence="3">The sequence shown here is derived from an EMBL/GenBank/DDBJ whole genome shotgun (WGS) entry which is preliminary data.</text>
</comment>
<dbReference type="SUPFAM" id="SSF117892">
    <property type="entry name" value="Band 7/SPFH domain"/>
    <property type="match status" value="1"/>
</dbReference>